<accession>A0AA39PC15</accession>
<comment type="caution">
    <text evidence="1">The sequence shown here is derived from an EMBL/GenBank/DDBJ whole genome shotgun (WGS) entry which is preliminary data.</text>
</comment>
<name>A0AA39PC15_9AGAR</name>
<proteinExistence type="predicted"/>
<dbReference type="AlphaFoldDB" id="A0AA39PC15"/>
<dbReference type="EMBL" id="JAUEPU010000075">
    <property type="protein sequence ID" value="KAK0481056.1"/>
    <property type="molecule type" value="Genomic_DNA"/>
</dbReference>
<organism evidence="1 2">
    <name type="scientific">Armillaria luteobubalina</name>
    <dbReference type="NCBI Taxonomy" id="153913"/>
    <lineage>
        <taxon>Eukaryota</taxon>
        <taxon>Fungi</taxon>
        <taxon>Dikarya</taxon>
        <taxon>Basidiomycota</taxon>
        <taxon>Agaricomycotina</taxon>
        <taxon>Agaricomycetes</taxon>
        <taxon>Agaricomycetidae</taxon>
        <taxon>Agaricales</taxon>
        <taxon>Marasmiineae</taxon>
        <taxon>Physalacriaceae</taxon>
        <taxon>Armillaria</taxon>
    </lineage>
</organism>
<sequence>MTMISSIYQLNMNIHRLNSRKDHRATNSASPGQNVLRFNYKDSSNELHTSIPPMQSIASLEHAKGGPNPNV</sequence>
<evidence type="ECO:0000313" key="1">
    <source>
        <dbReference type="EMBL" id="KAK0481056.1"/>
    </source>
</evidence>
<protein>
    <submittedName>
        <fullName evidence="1">Uncharacterized protein</fullName>
    </submittedName>
</protein>
<reference evidence="1" key="1">
    <citation type="submission" date="2023-06" db="EMBL/GenBank/DDBJ databases">
        <authorList>
            <consortium name="Lawrence Berkeley National Laboratory"/>
            <person name="Ahrendt S."/>
            <person name="Sahu N."/>
            <person name="Indic B."/>
            <person name="Wong-Bajracharya J."/>
            <person name="Merenyi Z."/>
            <person name="Ke H.-M."/>
            <person name="Monk M."/>
            <person name="Kocsube S."/>
            <person name="Drula E."/>
            <person name="Lipzen A."/>
            <person name="Balint B."/>
            <person name="Henrissat B."/>
            <person name="Andreopoulos B."/>
            <person name="Martin F.M."/>
            <person name="Harder C.B."/>
            <person name="Rigling D."/>
            <person name="Ford K.L."/>
            <person name="Foster G.D."/>
            <person name="Pangilinan J."/>
            <person name="Papanicolaou A."/>
            <person name="Barry K."/>
            <person name="LaButti K."/>
            <person name="Viragh M."/>
            <person name="Koriabine M."/>
            <person name="Yan M."/>
            <person name="Riley R."/>
            <person name="Champramary S."/>
            <person name="Plett K.L."/>
            <person name="Tsai I.J."/>
            <person name="Slot J."/>
            <person name="Sipos G."/>
            <person name="Plett J."/>
            <person name="Nagy L.G."/>
            <person name="Grigoriev I.V."/>
        </authorList>
    </citation>
    <scope>NUCLEOTIDE SEQUENCE</scope>
    <source>
        <strain evidence="1">HWK02</strain>
    </source>
</reference>
<evidence type="ECO:0000313" key="2">
    <source>
        <dbReference type="Proteomes" id="UP001175228"/>
    </source>
</evidence>
<keyword evidence="2" id="KW-1185">Reference proteome</keyword>
<gene>
    <name evidence="1" type="ORF">EDD18DRAFT_1363284</name>
</gene>
<dbReference type="Proteomes" id="UP001175228">
    <property type="component" value="Unassembled WGS sequence"/>
</dbReference>